<dbReference type="EMBL" id="CZBE01000004">
    <property type="protein sequence ID" value="CUP43049.1"/>
    <property type="molecule type" value="Genomic_DNA"/>
</dbReference>
<dbReference type="PANTHER" id="PTHR46847">
    <property type="entry name" value="D-ALLOSE-BINDING PERIPLASMIC PROTEIN-RELATED"/>
    <property type="match status" value="1"/>
</dbReference>
<comment type="subcellular location">
    <subcellularLocation>
        <location evidence="1">Cell envelope</location>
    </subcellularLocation>
</comment>
<evidence type="ECO:0000313" key="11">
    <source>
        <dbReference type="Proteomes" id="UP000260828"/>
    </source>
</evidence>
<evidence type="ECO:0000256" key="1">
    <source>
        <dbReference type="ARBA" id="ARBA00004196"/>
    </source>
</evidence>
<dbReference type="PANTHER" id="PTHR46847:SF1">
    <property type="entry name" value="D-ALLOSE-BINDING PERIPLASMIC PROTEIN-RELATED"/>
    <property type="match status" value="1"/>
</dbReference>
<dbReference type="RefSeq" id="WP_006876867.1">
    <property type="nucleotide sequence ID" value="NZ_CALWZF010000010.1"/>
</dbReference>
<dbReference type="SUPFAM" id="SSF53822">
    <property type="entry name" value="Periplasmic binding protein-like I"/>
    <property type="match status" value="1"/>
</dbReference>
<dbReference type="GO" id="GO:0030313">
    <property type="term" value="C:cell envelope"/>
    <property type="evidence" value="ECO:0007669"/>
    <property type="project" value="UniProtKB-SubCell"/>
</dbReference>
<feature type="domain" description="Periplasmic binding protein" evidence="5">
    <location>
        <begin position="63"/>
        <end position="312"/>
    </location>
</feature>
<keyword evidence="3 4" id="KW-0732">Signal</keyword>
<reference evidence="6 9" key="1">
    <citation type="submission" date="2015-09" db="EMBL/GenBank/DDBJ databases">
        <authorList>
            <consortium name="Pathogen Informatics"/>
        </authorList>
    </citation>
    <scope>NUCLEOTIDE SEQUENCE [LARGE SCALE GENOMIC DNA]</scope>
    <source>
        <strain evidence="6 9">2789STDY5834939</strain>
    </source>
</reference>
<evidence type="ECO:0000313" key="7">
    <source>
        <dbReference type="EMBL" id="OUP71634.1"/>
    </source>
</evidence>
<protein>
    <submittedName>
        <fullName evidence="6">D-allose-binding periplasmic protein</fullName>
    </submittedName>
    <submittedName>
        <fullName evidence="8">LacI family transcriptional regulator</fullName>
    </submittedName>
</protein>
<dbReference type="GO" id="GO:0030246">
    <property type="term" value="F:carbohydrate binding"/>
    <property type="evidence" value="ECO:0007669"/>
    <property type="project" value="UniProtKB-ARBA"/>
</dbReference>
<dbReference type="Pfam" id="PF13407">
    <property type="entry name" value="Peripla_BP_4"/>
    <property type="match status" value="1"/>
</dbReference>
<comment type="similarity">
    <text evidence="2">Belongs to the bacterial solute-binding protein 2 family.</text>
</comment>
<dbReference type="Proteomes" id="UP000196386">
    <property type="component" value="Unassembled WGS sequence"/>
</dbReference>
<dbReference type="PROSITE" id="PS51257">
    <property type="entry name" value="PROKAR_LIPOPROTEIN"/>
    <property type="match status" value="1"/>
</dbReference>
<feature type="chain" id="PRO_5044057294" evidence="4">
    <location>
        <begin position="20"/>
        <end position="374"/>
    </location>
</feature>
<feature type="signal peptide" evidence="4">
    <location>
        <begin position="1"/>
        <end position="19"/>
    </location>
</feature>
<dbReference type="OrthoDB" id="9814427at2"/>
<dbReference type="Proteomes" id="UP000260828">
    <property type="component" value="Unassembled WGS sequence"/>
</dbReference>
<reference evidence="10" key="2">
    <citation type="submission" date="2017-04" db="EMBL/GenBank/DDBJ databases">
        <title>Function of individual gut microbiota members based on whole genome sequencing of pure cultures obtained from chicken caecum.</title>
        <authorList>
            <person name="Medvecky M."/>
            <person name="Cejkova D."/>
            <person name="Polansky O."/>
            <person name="Karasova D."/>
            <person name="Kubasova T."/>
            <person name="Cizek A."/>
            <person name="Rychlik I."/>
        </authorList>
    </citation>
    <scope>NUCLEOTIDE SEQUENCE [LARGE SCALE GENOMIC DNA]</scope>
    <source>
        <strain evidence="10">An175</strain>
    </source>
</reference>
<dbReference type="InterPro" id="IPR028082">
    <property type="entry name" value="Peripla_BP_I"/>
</dbReference>
<evidence type="ECO:0000313" key="6">
    <source>
        <dbReference type="EMBL" id="CUP43049.1"/>
    </source>
</evidence>
<dbReference type="GeneID" id="72463323"/>
<gene>
    <name evidence="6" type="primary">alsB_1</name>
    <name evidence="7" type="ORF">B5F11_01855</name>
    <name evidence="8" type="ORF">DXC40_17810</name>
    <name evidence="6" type="ORF">ERS852551_00773</name>
</gene>
<accession>A0A174NAM5</accession>
<proteinExistence type="inferred from homology"/>
<evidence type="ECO:0000256" key="3">
    <source>
        <dbReference type="ARBA" id="ARBA00022729"/>
    </source>
</evidence>
<evidence type="ECO:0000313" key="8">
    <source>
        <dbReference type="EMBL" id="RGE64580.1"/>
    </source>
</evidence>
<dbReference type="EMBL" id="QVME01000016">
    <property type="protein sequence ID" value="RGE64580.1"/>
    <property type="molecule type" value="Genomic_DNA"/>
</dbReference>
<dbReference type="Proteomes" id="UP000095765">
    <property type="component" value="Unassembled WGS sequence"/>
</dbReference>
<reference evidence="7" key="3">
    <citation type="journal article" date="2018" name="BMC Genomics">
        <title>Whole genome sequencing and function prediction of 133 gut anaerobes isolated from chicken caecum in pure cultures.</title>
        <authorList>
            <person name="Medvecky M."/>
            <person name="Cejkova D."/>
            <person name="Polansky O."/>
            <person name="Karasova D."/>
            <person name="Kubasova T."/>
            <person name="Cizek A."/>
            <person name="Rychlik I."/>
        </authorList>
    </citation>
    <scope>NUCLEOTIDE SEQUENCE</scope>
    <source>
        <strain evidence="7">An175</strain>
    </source>
</reference>
<dbReference type="CDD" id="cd01536">
    <property type="entry name" value="PBP1_ABC_sugar_binding-like"/>
    <property type="match status" value="1"/>
</dbReference>
<dbReference type="EMBL" id="NFKP01000001">
    <property type="protein sequence ID" value="OUP71634.1"/>
    <property type="molecule type" value="Genomic_DNA"/>
</dbReference>
<organism evidence="6 9">
    <name type="scientific">Anaerotruncus colihominis</name>
    <dbReference type="NCBI Taxonomy" id="169435"/>
    <lineage>
        <taxon>Bacteria</taxon>
        <taxon>Bacillati</taxon>
        <taxon>Bacillota</taxon>
        <taxon>Clostridia</taxon>
        <taxon>Eubacteriales</taxon>
        <taxon>Oscillospiraceae</taxon>
        <taxon>Anaerotruncus</taxon>
    </lineage>
</organism>
<reference evidence="8 11" key="4">
    <citation type="submission" date="2018-08" db="EMBL/GenBank/DDBJ databases">
        <title>A genome reference for cultivated species of the human gut microbiota.</title>
        <authorList>
            <person name="Zou Y."/>
            <person name="Xue W."/>
            <person name="Luo G."/>
        </authorList>
    </citation>
    <scope>NUCLEOTIDE SEQUENCE [LARGE SCALE GENOMIC DNA]</scope>
    <source>
        <strain evidence="8 11">TF05-12AC</strain>
    </source>
</reference>
<dbReference type="Gene3D" id="3.40.50.2300">
    <property type="match status" value="2"/>
</dbReference>
<sequence length="374" mass="39361">MKRAFALLMALTMAAGLLAGCGSGSSTPAASSAAPAAPAASEAAPASEPAGQPAGGADKIVCGVVLIDMTNQFFVDMIEGGNKAAEDYGCEVIWKSADGNFDNQISLIENFIEQGVDCILVDPLDSEGLKPVIEKASAAGIPTITMAGQVDVETNYTTVYNDEENTRIIAEMTAKMIGEEGKTALLYGNKGNLVSDLRQKGYYAGMEKYPNITVVEQPTNWDPPTGMKAAQDLIAANPDLKAIHCISDAVTLAAYQAVKTAGKEGEIIVTSYDGNDDALKAVESGQFTSTVLTGAKKTGYWNIQVALQLASGVRPAEKILNLDTHFVMTDENKAKFAEMGIEGTEDVSVINPAQALERAAGYRDELYDPDLLAG</sequence>
<evidence type="ECO:0000256" key="4">
    <source>
        <dbReference type="SAM" id="SignalP"/>
    </source>
</evidence>
<evidence type="ECO:0000259" key="5">
    <source>
        <dbReference type="Pfam" id="PF13407"/>
    </source>
</evidence>
<name>A0A174NAM5_9FIRM</name>
<evidence type="ECO:0000313" key="9">
    <source>
        <dbReference type="Proteomes" id="UP000095765"/>
    </source>
</evidence>
<evidence type="ECO:0000313" key="10">
    <source>
        <dbReference type="Proteomes" id="UP000196386"/>
    </source>
</evidence>
<dbReference type="InterPro" id="IPR025997">
    <property type="entry name" value="SBP_2_dom"/>
</dbReference>
<dbReference type="AlphaFoldDB" id="A0A174NAM5"/>
<evidence type="ECO:0000256" key="2">
    <source>
        <dbReference type="ARBA" id="ARBA00007639"/>
    </source>
</evidence>